<feature type="domain" description="DSBA-like thioredoxin" evidence="1">
    <location>
        <begin position="4"/>
        <end position="199"/>
    </location>
</feature>
<dbReference type="RefSeq" id="WP_263737987.1">
    <property type="nucleotide sequence ID" value="NZ_JAOWKZ010000001.1"/>
</dbReference>
<accession>A0ABT2ZI15</accession>
<dbReference type="Gene3D" id="3.40.30.10">
    <property type="entry name" value="Glutaredoxin"/>
    <property type="match status" value="1"/>
</dbReference>
<keyword evidence="3" id="KW-1185">Reference proteome</keyword>
<dbReference type="EMBL" id="JAOWKZ010000001">
    <property type="protein sequence ID" value="MCV2870782.1"/>
    <property type="molecule type" value="Genomic_DNA"/>
</dbReference>
<protein>
    <submittedName>
        <fullName evidence="2">DsbA family oxidoreductase</fullName>
    </submittedName>
</protein>
<dbReference type="InterPro" id="IPR001853">
    <property type="entry name" value="DSBA-like_thioredoxin_dom"/>
</dbReference>
<dbReference type="InterPro" id="IPR036249">
    <property type="entry name" value="Thioredoxin-like_sf"/>
</dbReference>
<evidence type="ECO:0000313" key="2">
    <source>
        <dbReference type="EMBL" id="MCV2870782.1"/>
    </source>
</evidence>
<comment type="caution">
    <text evidence="2">The sequence shown here is derived from an EMBL/GenBank/DDBJ whole genome shotgun (WGS) entry which is preliminary data.</text>
</comment>
<dbReference type="CDD" id="cd03024">
    <property type="entry name" value="DsbA_FrnE"/>
    <property type="match status" value="1"/>
</dbReference>
<dbReference type="SUPFAM" id="SSF52833">
    <property type="entry name" value="Thioredoxin-like"/>
    <property type="match status" value="1"/>
</dbReference>
<gene>
    <name evidence="2" type="ORF">OEZ71_00570</name>
</gene>
<organism evidence="2 3">
    <name type="scientific">Albidovulum litorale</name>
    <dbReference type="NCBI Taxonomy" id="2984134"/>
    <lineage>
        <taxon>Bacteria</taxon>
        <taxon>Pseudomonadati</taxon>
        <taxon>Pseudomonadota</taxon>
        <taxon>Alphaproteobacteria</taxon>
        <taxon>Rhodobacterales</taxon>
        <taxon>Paracoccaceae</taxon>
        <taxon>Albidovulum</taxon>
    </lineage>
</organism>
<name>A0ABT2ZI15_9RHOB</name>
<dbReference type="Pfam" id="PF01323">
    <property type="entry name" value="DSBA"/>
    <property type="match status" value="1"/>
</dbReference>
<dbReference type="Proteomes" id="UP001652564">
    <property type="component" value="Unassembled WGS sequence"/>
</dbReference>
<reference evidence="2 3" key="1">
    <citation type="submission" date="2022-10" db="EMBL/GenBank/DDBJ databases">
        <title>Defluviimonas sp. nov., isolated from ocean surface sediments.</title>
        <authorList>
            <person name="He W."/>
            <person name="Wang L."/>
            <person name="Zhang D.-F."/>
        </authorList>
    </citation>
    <scope>NUCLEOTIDE SEQUENCE [LARGE SCALE GENOMIC DNA]</scope>
    <source>
        <strain evidence="2 3">WL0050</strain>
    </source>
</reference>
<dbReference type="PANTHER" id="PTHR13887:SF41">
    <property type="entry name" value="THIOREDOXIN SUPERFAMILY PROTEIN"/>
    <property type="match status" value="1"/>
</dbReference>
<evidence type="ECO:0000313" key="3">
    <source>
        <dbReference type="Proteomes" id="UP001652564"/>
    </source>
</evidence>
<proteinExistence type="predicted"/>
<sequence>MIRLDILSDIACPWCYVGKAYLDRALEAHADHPFTIEWHPFQLNPEMPKEGMDRRAYMEAKFGGKEGAVRAYMPLIQHAEKAGVELNLEKIAKTPNTLDAHRLIHWAGLEGRQTPMVAALFRALWRDGRDVGDADVLADIAGEVGLDRAMMRRLLDGDGDVEDIRARDAHARERGVTGVPCFVIANQHVLQGAQPTETWGKIIEELTDRIAEMQRDAER</sequence>
<dbReference type="PANTHER" id="PTHR13887">
    <property type="entry name" value="GLUTATHIONE S-TRANSFERASE KAPPA"/>
    <property type="match status" value="1"/>
</dbReference>
<evidence type="ECO:0000259" key="1">
    <source>
        <dbReference type="Pfam" id="PF01323"/>
    </source>
</evidence>